<comment type="caution">
    <text evidence="1">The sequence shown here is derived from an EMBL/GenBank/DDBJ whole genome shotgun (WGS) entry which is preliminary data.</text>
</comment>
<dbReference type="PaxDb" id="411902-CLOBOL_05475"/>
<proteinExistence type="predicted"/>
<protein>
    <submittedName>
        <fullName evidence="1">Uncharacterized protein</fullName>
    </submittedName>
</protein>
<accession>A8RZQ5</accession>
<evidence type="ECO:0000313" key="1">
    <source>
        <dbReference type="EMBL" id="EDP14307.1"/>
    </source>
</evidence>
<dbReference type="HOGENOM" id="CLU_2933073_0_0_9"/>
<reference evidence="1 2" key="2">
    <citation type="submission" date="2007-09" db="EMBL/GenBank/DDBJ databases">
        <title>Draft genome sequence of Clostridium bolteae (ATCC BAA-613).</title>
        <authorList>
            <person name="Sudarsanam P."/>
            <person name="Ley R."/>
            <person name="Guruge J."/>
            <person name="Turnbaugh P.J."/>
            <person name="Mahowald M."/>
            <person name="Liep D."/>
            <person name="Gordon J."/>
        </authorList>
    </citation>
    <scope>NUCLEOTIDE SEQUENCE [LARGE SCALE GENOMIC DNA]</scope>
    <source>
        <strain evidence="2">ATCC BAA-613 / DSM 15670 / CCUG 46953 / JCM 12243 / WAL 16351</strain>
    </source>
</reference>
<dbReference type="EMBL" id="ABCC02000040">
    <property type="protein sequence ID" value="EDP14307.1"/>
    <property type="molecule type" value="Genomic_DNA"/>
</dbReference>
<gene>
    <name evidence="1" type="ORF">CLOBOL_05475</name>
</gene>
<reference evidence="1 2" key="1">
    <citation type="submission" date="2007-08" db="EMBL/GenBank/DDBJ databases">
        <authorList>
            <person name="Fulton L."/>
            <person name="Clifton S."/>
            <person name="Fulton B."/>
            <person name="Xu J."/>
            <person name="Minx P."/>
            <person name="Pepin K.H."/>
            <person name="Johnson M."/>
            <person name="Thiruvilangam P."/>
            <person name="Bhonagiri V."/>
            <person name="Nash W.E."/>
            <person name="Mardis E.R."/>
            <person name="Wilson R.K."/>
        </authorList>
    </citation>
    <scope>NUCLEOTIDE SEQUENCE [LARGE SCALE GENOMIC DNA]</scope>
    <source>
        <strain evidence="2">ATCC BAA-613 / DSM 15670 / CCUG 46953 / JCM 12243 / WAL 16351</strain>
    </source>
</reference>
<evidence type="ECO:0000313" key="2">
    <source>
        <dbReference type="Proteomes" id="UP000005396"/>
    </source>
</evidence>
<dbReference type="Proteomes" id="UP000005396">
    <property type="component" value="Unassembled WGS sequence"/>
</dbReference>
<dbReference type="AlphaFoldDB" id="A8RZQ5"/>
<organism evidence="1 2">
    <name type="scientific">Enterocloster bolteae (strain ATCC BAA-613 / DSM 15670 / CCUG 46953 / JCM 12243 / WAL 16351)</name>
    <name type="common">Clostridium bolteae</name>
    <dbReference type="NCBI Taxonomy" id="411902"/>
    <lineage>
        <taxon>Bacteria</taxon>
        <taxon>Bacillati</taxon>
        <taxon>Bacillota</taxon>
        <taxon>Clostridia</taxon>
        <taxon>Lachnospirales</taxon>
        <taxon>Lachnospiraceae</taxon>
        <taxon>Enterocloster</taxon>
    </lineage>
</organism>
<name>A8RZQ5_ENTBW</name>
<sequence>MGNHRIKINLWIPDIWNPETAAAAGKKAQSFTFFLWRALKLLYMARSGFHLAVLRMEKSA</sequence>